<dbReference type="PANTHER" id="PTHR31147">
    <property type="entry name" value="ACYL TRANSFERASE 4"/>
    <property type="match status" value="1"/>
</dbReference>
<dbReference type="Gene3D" id="3.30.559.10">
    <property type="entry name" value="Chloramphenicol acetyltransferase-like domain"/>
    <property type="match status" value="2"/>
</dbReference>
<evidence type="ECO:0000313" key="5">
    <source>
        <dbReference type="Proteomes" id="UP000636709"/>
    </source>
</evidence>
<feature type="region of interest" description="Disordered" evidence="3">
    <location>
        <begin position="173"/>
        <end position="205"/>
    </location>
</feature>
<accession>A0A835EYU3</accession>
<comment type="caution">
    <text evidence="4">The sequence shown here is derived from an EMBL/GenBank/DDBJ whole genome shotgun (WGS) entry which is preliminary data.</text>
</comment>
<dbReference type="InterPro" id="IPR023213">
    <property type="entry name" value="CAT-like_dom_sf"/>
</dbReference>
<gene>
    <name evidence="4" type="ORF">HU200_021784</name>
</gene>
<dbReference type="AlphaFoldDB" id="A0A835EYU3"/>
<evidence type="ECO:0000256" key="3">
    <source>
        <dbReference type="SAM" id="MobiDB-lite"/>
    </source>
</evidence>
<dbReference type="PANTHER" id="PTHR31147:SF66">
    <property type="entry name" value="OS05G0315700 PROTEIN"/>
    <property type="match status" value="1"/>
</dbReference>
<evidence type="ECO:0000256" key="1">
    <source>
        <dbReference type="ARBA" id="ARBA00009861"/>
    </source>
</evidence>
<dbReference type="EMBL" id="JACEFO010001668">
    <property type="protein sequence ID" value="KAF8723267.1"/>
    <property type="molecule type" value="Genomic_DNA"/>
</dbReference>
<evidence type="ECO:0000313" key="4">
    <source>
        <dbReference type="EMBL" id="KAF8723267.1"/>
    </source>
</evidence>
<name>A0A835EYU3_9POAL</name>
<sequence length="504" mass="54381">MASLTAVAPLKFTVAPAAPTPRELKVLSDIDDQESVRVHVPGIFLYRRNESMAGRDPVAVIRDAVARALVHYYPLVGRLREVEGGKLAVDCTGEGQLGEPLLPPFPCLHELLFDVPGSSAIINAPLMLFQSSLEHPRKGSSALVVDIHFPLRDGGFQTVYTFLGLHAISTVSSQDQHHQAATKRPRAPTDSATKRPRAPTDSVSPADMDRISFILGVRVNQTMADGLGMVQFGGALAELARGAPAPTVKPVWERELLMARDPPRPSFAHREYDEPEGTDDTVTSLDDLAHRCFFFTPRDVATLRDLLLEAPQLRATATTFDCRTAALAPAADVEMRMMCAINVRGITRGAAAAGGARGIPRGYYGNAAVCSVAVSAAGELCANPVSYAVELVKKAKEEVDMEYIRSAADLVVLRGRPPLSFMRTYVVSDVRKAPAGNLDFGWGRPVYGGPAEVGGDLDRGEELGIAVPVCLPRPAMERFAEEMGKLLQRPLVDVAVRQHPRSAL</sequence>
<dbReference type="GO" id="GO:0016747">
    <property type="term" value="F:acyltransferase activity, transferring groups other than amino-acyl groups"/>
    <property type="evidence" value="ECO:0007669"/>
    <property type="project" value="UniProtKB-ARBA"/>
</dbReference>
<dbReference type="Proteomes" id="UP000636709">
    <property type="component" value="Unassembled WGS sequence"/>
</dbReference>
<protein>
    <submittedName>
        <fullName evidence="4">Uncharacterized protein</fullName>
    </submittedName>
</protein>
<organism evidence="4 5">
    <name type="scientific">Digitaria exilis</name>
    <dbReference type="NCBI Taxonomy" id="1010633"/>
    <lineage>
        <taxon>Eukaryota</taxon>
        <taxon>Viridiplantae</taxon>
        <taxon>Streptophyta</taxon>
        <taxon>Embryophyta</taxon>
        <taxon>Tracheophyta</taxon>
        <taxon>Spermatophyta</taxon>
        <taxon>Magnoliopsida</taxon>
        <taxon>Liliopsida</taxon>
        <taxon>Poales</taxon>
        <taxon>Poaceae</taxon>
        <taxon>PACMAD clade</taxon>
        <taxon>Panicoideae</taxon>
        <taxon>Panicodae</taxon>
        <taxon>Paniceae</taxon>
        <taxon>Anthephorinae</taxon>
        <taxon>Digitaria</taxon>
    </lineage>
</organism>
<dbReference type="InterPro" id="IPR050898">
    <property type="entry name" value="Plant_acyltransferase"/>
</dbReference>
<comment type="similarity">
    <text evidence="1">Belongs to the plant acyltransferase family.</text>
</comment>
<dbReference type="Pfam" id="PF02458">
    <property type="entry name" value="Transferase"/>
    <property type="match status" value="2"/>
</dbReference>
<reference evidence="4" key="1">
    <citation type="submission" date="2020-07" db="EMBL/GenBank/DDBJ databases">
        <title>Genome sequence and genetic diversity analysis of an under-domesticated orphan crop, white fonio (Digitaria exilis).</title>
        <authorList>
            <person name="Bennetzen J.L."/>
            <person name="Chen S."/>
            <person name="Ma X."/>
            <person name="Wang X."/>
            <person name="Yssel A.E.J."/>
            <person name="Chaluvadi S.R."/>
            <person name="Johnson M."/>
            <person name="Gangashetty P."/>
            <person name="Hamidou F."/>
            <person name="Sanogo M.D."/>
            <person name="Zwaenepoel A."/>
            <person name="Wallace J."/>
            <person name="Van De Peer Y."/>
            <person name="Van Deynze A."/>
        </authorList>
    </citation>
    <scope>NUCLEOTIDE SEQUENCE</scope>
    <source>
        <tissue evidence="4">Leaves</tissue>
    </source>
</reference>
<proteinExistence type="inferred from homology"/>
<evidence type="ECO:0000256" key="2">
    <source>
        <dbReference type="ARBA" id="ARBA00022679"/>
    </source>
</evidence>
<keyword evidence="5" id="KW-1185">Reference proteome</keyword>
<keyword evidence="2" id="KW-0808">Transferase</keyword>
<dbReference type="OrthoDB" id="725044at2759"/>